<evidence type="ECO:0000256" key="7">
    <source>
        <dbReference type="ARBA" id="ARBA00023136"/>
    </source>
</evidence>
<feature type="transmembrane region" description="Helical" evidence="8">
    <location>
        <begin position="523"/>
        <end position="544"/>
    </location>
</feature>
<name>A0A098C391_9BACT</name>
<reference evidence="9 10" key="1">
    <citation type="submission" date="2014-08" db="EMBL/GenBank/DDBJ databases">
        <authorList>
            <person name="Wibberg D."/>
        </authorList>
    </citation>
    <scope>NUCLEOTIDE SEQUENCE [LARGE SCALE GENOMIC DNA]</scope>
    <source>
        <strain evidence="10">ING2-E5B</strain>
    </source>
</reference>
<dbReference type="GO" id="GO:0007035">
    <property type="term" value="P:vacuolar acidification"/>
    <property type="evidence" value="ECO:0007669"/>
    <property type="project" value="TreeGrafter"/>
</dbReference>
<evidence type="ECO:0000256" key="6">
    <source>
        <dbReference type="ARBA" id="ARBA00023065"/>
    </source>
</evidence>
<keyword evidence="10" id="KW-1185">Reference proteome</keyword>
<feature type="transmembrane region" description="Helical" evidence="8">
    <location>
        <begin position="370"/>
        <end position="391"/>
    </location>
</feature>
<dbReference type="InterPro" id="IPR002490">
    <property type="entry name" value="V-ATPase_116kDa_su"/>
</dbReference>
<dbReference type="HOGENOM" id="CLU_025558_1_1_10"/>
<dbReference type="EMBL" id="LN515532">
    <property type="protein sequence ID" value="CEA16372.1"/>
    <property type="molecule type" value="Genomic_DNA"/>
</dbReference>
<dbReference type="PANTHER" id="PTHR11629">
    <property type="entry name" value="VACUOLAR PROTON ATPASES"/>
    <property type="match status" value="1"/>
</dbReference>
<protein>
    <submittedName>
        <fullName evidence="9">Uncharacterized protein</fullName>
    </submittedName>
</protein>
<evidence type="ECO:0000256" key="1">
    <source>
        <dbReference type="ARBA" id="ARBA00004141"/>
    </source>
</evidence>
<evidence type="ECO:0000256" key="2">
    <source>
        <dbReference type="ARBA" id="ARBA00009904"/>
    </source>
</evidence>
<feature type="transmembrane region" description="Helical" evidence="8">
    <location>
        <begin position="324"/>
        <end position="349"/>
    </location>
</feature>
<keyword evidence="5 8" id="KW-1133">Transmembrane helix</keyword>
<organism evidence="9 10">
    <name type="scientific">Fermentimonas caenicola</name>
    <dbReference type="NCBI Taxonomy" id="1562970"/>
    <lineage>
        <taxon>Bacteria</taxon>
        <taxon>Pseudomonadati</taxon>
        <taxon>Bacteroidota</taxon>
        <taxon>Bacteroidia</taxon>
        <taxon>Bacteroidales</taxon>
        <taxon>Dysgonomonadaceae</taxon>
        <taxon>Fermentimonas</taxon>
    </lineage>
</organism>
<comment type="subcellular location">
    <subcellularLocation>
        <location evidence="1">Membrane</location>
        <topology evidence="1">Multi-pass membrane protein</topology>
    </subcellularLocation>
</comment>
<dbReference type="GO" id="GO:0016471">
    <property type="term" value="C:vacuolar proton-transporting V-type ATPase complex"/>
    <property type="evidence" value="ECO:0007669"/>
    <property type="project" value="TreeGrafter"/>
</dbReference>
<evidence type="ECO:0000256" key="4">
    <source>
        <dbReference type="ARBA" id="ARBA00022692"/>
    </source>
</evidence>
<keyword evidence="6" id="KW-0406">Ion transport</keyword>
<dbReference type="GO" id="GO:0033179">
    <property type="term" value="C:proton-transporting V-type ATPase, V0 domain"/>
    <property type="evidence" value="ECO:0007669"/>
    <property type="project" value="InterPro"/>
</dbReference>
<dbReference type="OrthoDB" id="9803814at2"/>
<keyword evidence="4 8" id="KW-0812">Transmembrane</keyword>
<gene>
    <name evidence="9" type="ORF">ING2E5B_1624</name>
</gene>
<comment type="similarity">
    <text evidence="2">Belongs to the V-ATPase 116 kDa subunit family.</text>
</comment>
<accession>A0A098C391</accession>
<evidence type="ECO:0000313" key="9">
    <source>
        <dbReference type="EMBL" id="CEA16372.1"/>
    </source>
</evidence>
<dbReference type="STRING" id="1562970.ING2E5B_1624"/>
<dbReference type="GO" id="GO:0051117">
    <property type="term" value="F:ATPase binding"/>
    <property type="evidence" value="ECO:0007669"/>
    <property type="project" value="TreeGrafter"/>
</dbReference>
<proteinExistence type="inferred from homology"/>
<dbReference type="AlphaFoldDB" id="A0A098C391"/>
<dbReference type="GO" id="GO:0046961">
    <property type="term" value="F:proton-transporting ATPase activity, rotational mechanism"/>
    <property type="evidence" value="ECO:0007669"/>
    <property type="project" value="InterPro"/>
</dbReference>
<dbReference type="Proteomes" id="UP000032417">
    <property type="component" value="Chromosome 1"/>
</dbReference>
<dbReference type="Pfam" id="PF01496">
    <property type="entry name" value="V_ATPase_I"/>
    <property type="match status" value="2"/>
</dbReference>
<sequence>MVATMKKYLFLTYHKDYSQFLNDLRNLGMIHVVEQDKSELNEDKIFEFISEKKQLEEAKKILSRVRGKKTEREFNEADEKLGREIPSIVEKILSEKSSLKQQLMVSTKERDILKPWGNFSPEQIKLLKSEGYHINFFIVPNNQFKDEWHELYDIFIVKTESSRTYFLTLSKHENMAELLGLEPEKLPDISLEEINNLIISINNKISQQDEELVILSDNIPSLDAAINRLESEIQFYKVDISGTPVADDKIILLQGWAPEENDSEISNYLYSKSVYFEKSDPVPEDNVPIKFKNKKFFKLFEPIAELYELPSYNEIDLTPYFAPFYMIFFGLALGDIGYGAFLLVLATLVKLVKKDSIAKSLRGTMTLVQFLGASTMVCGLLQGGFFGISIYEINNSAVQNLKNLIYFDNSQMFMLSLVLGVIQIMFGKFIMIFNRIKQFGFVYGLSSIGWFLFLLSFIVSFLIPSVMPMMGIAHKIVMILSGILIVFFNSPGKNPLVNIGTSLWDTYNMATGLLGDVLSYVRLFALGLSGGILASVFSSLATGMSPDNAIIGPIVTILIFVIGHAINIFMNALGAFVHPLRLTFVEFYKNSDFSGGGVKYSPFRNK</sequence>
<keyword evidence="7 8" id="KW-0472">Membrane</keyword>
<evidence type="ECO:0000256" key="5">
    <source>
        <dbReference type="ARBA" id="ARBA00022989"/>
    </source>
</evidence>
<dbReference type="KEGG" id="pbt:ING2E5B_1624"/>
<keyword evidence="3" id="KW-0813">Transport</keyword>
<feature type="transmembrane region" description="Helical" evidence="8">
    <location>
        <begin position="411"/>
        <end position="433"/>
    </location>
</feature>
<feature type="transmembrane region" description="Helical" evidence="8">
    <location>
        <begin position="440"/>
        <end position="463"/>
    </location>
</feature>
<feature type="transmembrane region" description="Helical" evidence="8">
    <location>
        <begin position="469"/>
        <end position="488"/>
    </location>
</feature>
<dbReference type="PANTHER" id="PTHR11629:SF63">
    <property type="entry name" value="V-TYPE PROTON ATPASE SUBUNIT A"/>
    <property type="match status" value="1"/>
</dbReference>
<dbReference type="PATRIC" id="fig|1562970.3.peg.1614"/>
<evidence type="ECO:0000256" key="3">
    <source>
        <dbReference type="ARBA" id="ARBA00022448"/>
    </source>
</evidence>
<feature type="transmembrane region" description="Helical" evidence="8">
    <location>
        <begin position="550"/>
        <end position="573"/>
    </location>
</feature>
<evidence type="ECO:0000313" key="10">
    <source>
        <dbReference type="Proteomes" id="UP000032417"/>
    </source>
</evidence>
<evidence type="ECO:0000256" key="8">
    <source>
        <dbReference type="SAM" id="Phobius"/>
    </source>
</evidence>